<sequence>MVFYQKITYDIMFQILRMKSKVPSVFYFYFCKINFEFL</sequence>
<keyword evidence="2" id="KW-1185">Reference proteome</keyword>
<name>A0A1G7CFR3_9FLAO</name>
<organism evidence="1 2">
    <name type="scientific">Riemerella columbipharyngis</name>
    <dbReference type="NCBI Taxonomy" id="1071918"/>
    <lineage>
        <taxon>Bacteria</taxon>
        <taxon>Pseudomonadati</taxon>
        <taxon>Bacteroidota</taxon>
        <taxon>Flavobacteriia</taxon>
        <taxon>Flavobacteriales</taxon>
        <taxon>Weeksellaceae</taxon>
        <taxon>Riemerella</taxon>
    </lineage>
</organism>
<dbReference type="AlphaFoldDB" id="A0A1G7CFR3"/>
<protein>
    <submittedName>
        <fullName evidence="1">Uncharacterized protein</fullName>
    </submittedName>
</protein>
<dbReference type="Proteomes" id="UP000198517">
    <property type="component" value="Unassembled WGS sequence"/>
</dbReference>
<evidence type="ECO:0000313" key="1">
    <source>
        <dbReference type="EMBL" id="SDE38101.1"/>
    </source>
</evidence>
<proteinExistence type="predicted"/>
<accession>A0A1G7CFR3</accession>
<gene>
    <name evidence="1" type="ORF">SAMN05421544_10829</name>
</gene>
<reference evidence="1 2" key="1">
    <citation type="submission" date="2016-10" db="EMBL/GenBank/DDBJ databases">
        <authorList>
            <person name="de Groot N.N."/>
        </authorList>
    </citation>
    <scope>NUCLEOTIDE SEQUENCE [LARGE SCALE GENOMIC DNA]</scope>
    <source>
        <strain evidence="1 2">DSM 24015</strain>
    </source>
</reference>
<evidence type="ECO:0000313" key="2">
    <source>
        <dbReference type="Proteomes" id="UP000198517"/>
    </source>
</evidence>
<dbReference type="EMBL" id="FNAS01000008">
    <property type="protein sequence ID" value="SDE38101.1"/>
    <property type="molecule type" value="Genomic_DNA"/>
</dbReference>